<name>A0ABM0LY62_SACKO</name>
<keyword evidence="2" id="KW-1133">Transmembrane helix</keyword>
<feature type="transmembrane region" description="Helical" evidence="2">
    <location>
        <begin position="100"/>
        <end position="119"/>
    </location>
</feature>
<dbReference type="Proteomes" id="UP000694865">
    <property type="component" value="Unplaced"/>
</dbReference>
<dbReference type="GeneID" id="102802807"/>
<keyword evidence="2" id="KW-0812">Transmembrane</keyword>
<accession>A0ABM0LY62</accession>
<dbReference type="RefSeq" id="XP_006812703.1">
    <property type="nucleotide sequence ID" value="XM_006812640.1"/>
</dbReference>
<evidence type="ECO:0000313" key="4">
    <source>
        <dbReference type="RefSeq" id="XP_006812703.1"/>
    </source>
</evidence>
<evidence type="ECO:0000256" key="1">
    <source>
        <dbReference type="SAM" id="MobiDB-lite"/>
    </source>
</evidence>
<feature type="region of interest" description="Disordered" evidence="1">
    <location>
        <begin position="14"/>
        <end position="61"/>
    </location>
</feature>
<keyword evidence="2" id="KW-0472">Membrane</keyword>
<organism evidence="3 4">
    <name type="scientific">Saccoglossus kowalevskii</name>
    <name type="common">Acorn worm</name>
    <dbReference type="NCBI Taxonomy" id="10224"/>
    <lineage>
        <taxon>Eukaryota</taxon>
        <taxon>Metazoa</taxon>
        <taxon>Hemichordata</taxon>
        <taxon>Enteropneusta</taxon>
        <taxon>Harrimaniidae</taxon>
        <taxon>Saccoglossus</taxon>
    </lineage>
</organism>
<gene>
    <name evidence="4" type="primary">LOC102802807</name>
</gene>
<feature type="compositionally biased region" description="Pro residues" evidence="1">
    <location>
        <begin position="29"/>
        <end position="61"/>
    </location>
</feature>
<evidence type="ECO:0000313" key="3">
    <source>
        <dbReference type="Proteomes" id="UP000694865"/>
    </source>
</evidence>
<sequence>MSVLPPLFPYSQAPPPQGYHLPPQQGYYLPPPQQGYYLPPPQQGYYPPPPQQGYYPPPPPQEQMMMMSNNTVVVAGAAPAPQKIIQTQLRQGVNHCLHCVITFFFFPWVIVWIILNYGAHKNSKTYFQRSLSYKATVKRSET</sequence>
<evidence type="ECO:0000256" key="2">
    <source>
        <dbReference type="SAM" id="Phobius"/>
    </source>
</evidence>
<keyword evidence="3" id="KW-1185">Reference proteome</keyword>
<protein>
    <submittedName>
        <fullName evidence="4">Protein SPEC3-like</fullName>
    </submittedName>
</protein>
<proteinExistence type="predicted"/>
<reference evidence="4" key="1">
    <citation type="submission" date="2025-08" db="UniProtKB">
        <authorList>
            <consortium name="RefSeq"/>
        </authorList>
    </citation>
    <scope>IDENTIFICATION</scope>
    <source>
        <tissue evidence="4">Testes</tissue>
    </source>
</reference>